<keyword evidence="2" id="KW-1185">Reference proteome</keyword>
<accession>A0A077ZXB0</accession>
<dbReference type="InParanoid" id="A0A077ZXB0"/>
<sequence>MANGYSRHFPRPKVIVAANNVIGCYNDKQGEDCPKYQIFRKVLNDEKIT</sequence>
<name>A0A077ZXB0_STYLE</name>
<evidence type="ECO:0000313" key="2">
    <source>
        <dbReference type="Proteomes" id="UP000039865"/>
    </source>
</evidence>
<protein>
    <submittedName>
        <fullName evidence="1">Uncharacterized protein</fullName>
    </submittedName>
</protein>
<reference evidence="1 2" key="1">
    <citation type="submission" date="2014-06" db="EMBL/GenBank/DDBJ databases">
        <authorList>
            <person name="Swart Estienne"/>
        </authorList>
    </citation>
    <scope>NUCLEOTIDE SEQUENCE [LARGE SCALE GENOMIC DNA]</scope>
    <source>
        <strain evidence="1 2">130c</strain>
    </source>
</reference>
<proteinExistence type="predicted"/>
<dbReference type="EMBL" id="CCKQ01002080">
    <property type="protein sequence ID" value="CDW73176.1"/>
    <property type="molecule type" value="Genomic_DNA"/>
</dbReference>
<gene>
    <name evidence="1" type="primary">Contig10219.g10912</name>
    <name evidence="1" type="ORF">STYLEM_2152</name>
</gene>
<evidence type="ECO:0000313" key="1">
    <source>
        <dbReference type="EMBL" id="CDW73176.1"/>
    </source>
</evidence>
<organism evidence="1 2">
    <name type="scientific">Stylonychia lemnae</name>
    <name type="common">Ciliate</name>
    <dbReference type="NCBI Taxonomy" id="5949"/>
    <lineage>
        <taxon>Eukaryota</taxon>
        <taxon>Sar</taxon>
        <taxon>Alveolata</taxon>
        <taxon>Ciliophora</taxon>
        <taxon>Intramacronucleata</taxon>
        <taxon>Spirotrichea</taxon>
        <taxon>Stichotrichia</taxon>
        <taxon>Sporadotrichida</taxon>
        <taxon>Oxytrichidae</taxon>
        <taxon>Stylonychinae</taxon>
        <taxon>Stylonychia</taxon>
    </lineage>
</organism>
<dbReference type="AlphaFoldDB" id="A0A077ZXB0"/>
<dbReference type="Proteomes" id="UP000039865">
    <property type="component" value="Unassembled WGS sequence"/>
</dbReference>